<organism evidence="1 2">
    <name type="scientific">Giardia intestinalis</name>
    <name type="common">Giardia lamblia</name>
    <dbReference type="NCBI Taxonomy" id="5741"/>
    <lineage>
        <taxon>Eukaryota</taxon>
        <taxon>Metamonada</taxon>
        <taxon>Diplomonadida</taxon>
        <taxon>Hexamitidae</taxon>
        <taxon>Giardiinae</taxon>
        <taxon>Giardia</taxon>
    </lineage>
</organism>
<dbReference type="VEuPathDB" id="GiardiaDB:DHA2_152340"/>
<protein>
    <submittedName>
        <fullName evidence="1">Uncharacterized protein</fullName>
    </submittedName>
</protein>
<dbReference type="Gene3D" id="3.30.1370.10">
    <property type="entry name" value="K Homology domain, type 1"/>
    <property type="match status" value="1"/>
</dbReference>
<accession>V6TJN0</accession>
<dbReference type="VEuPathDB" id="GiardiaDB:GL50581_3955"/>
<dbReference type="AlphaFoldDB" id="V6TJN0"/>
<comment type="caution">
    <text evidence="1">The sequence shown here is derived from an EMBL/GenBank/DDBJ whole genome shotgun (WGS) entry which is preliminary data.</text>
</comment>
<dbReference type="Proteomes" id="UP000018320">
    <property type="component" value="Unassembled WGS sequence"/>
</dbReference>
<dbReference type="InterPro" id="IPR036612">
    <property type="entry name" value="KH_dom_type_1_sf"/>
</dbReference>
<name>V6TJN0_GIAIN</name>
<gene>
    <name evidence="1" type="ORF">DHA2_152340</name>
</gene>
<reference evidence="1 2" key="2">
    <citation type="journal article" date="2013" name="Genome Biol. Evol.">
        <title>Genome sequencing of Giardia lamblia genotypes A2 and B isolates (DH and GS) and comparative analysis with the genomes of genotypes A1 and E (WB and Pig).</title>
        <authorList>
            <person name="Adam R.D."/>
            <person name="Dahlstrom E.W."/>
            <person name="Martens C.A."/>
            <person name="Bruno D.P."/>
            <person name="Barbian K.D."/>
            <person name="Ricklefs S.M."/>
            <person name="Hernandez M.M."/>
            <person name="Narla N.P."/>
            <person name="Patel R.B."/>
            <person name="Porcella S.F."/>
            <person name="Nash T.E."/>
        </authorList>
    </citation>
    <scope>NUCLEOTIDE SEQUENCE [LARGE SCALE GENOMIC DNA]</scope>
    <source>
        <strain evidence="1 2">DH</strain>
    </source>
</reference>
<dbReference type="VEuPathDB" id="GiardiaDB:GL50803_0010270"/>
<dbReference type="VEuPathDB" id="GiardiaDB:QR46_3755"/>
<proteinExistence type="predicted"/>
<dbReference type="SUPFAM" id="SSF54791">
    <property type="entry name" value="Eukaryotic type KH-domain (KH-domain type I)"/>
    <property type="match status" value="1"/>
</dbReference>
<evidence type="ECO:0000313" key="2">
    <source>
        <dbReference type="Proteomes" id="UP000018320"/>
    </source>
</evidence>
<feature type="non-terminal residue" evidence="1">
    <location>
        <position position="1"/>
    </location>
</feature>
<dbReference type="GO" id="GO:0003723">
    <property type="term" value="F:RNA binding"/>
    <property type="evidence" value="ECO:0007669"/>
    <property type="project" value="InterPro"/>
</dbReference>
<reference evidence="2" key="1">
    <citation type="submission" date="2012-02" db="EMBL/GenBank/DDBJ databases">
        <title>Genome sequencing of Giardia lamblia Genotypes A2 and B isolates (DH and GS) and comparative analysis with the genomes of Genotypes A1 and E (WB and Pig).</title>
        <authorList>
            <person name="Adam R."/>
            <person name="Dahlstrom E."/>
            <person name="Martens C."/>
            <person name="Bruno D."/>
            <person name="Barbian K."/>
            <person name="Porcella S.F."/>
            <person name="Nash T."/>
        </authorList>
    </citation>
    <scope>NUCLEOTIDE SEQUENCE</scope>
    <source>
        <strain evidence="2">DH</strain>
    </source>
</reference>
<sequence>VRVATMLRQHVCRQKTDLGLVMDSYNLSAHLVVAKPKEFAASSHKPSAARFSYKKYVSCPKRPFGQPTPVIAPANNKSVYSEHMPQGIPNYLTEAQLTAVQSHLRITEAFLRMRHRAILQEDAPYGAFLANPAHPNIAAGFTSILTSSVDGLSGYLPSSATLSPDRLRLLSLHYLSLQQYVATESSFQRGNPFFIPSLNLRSTQLPPICIYFPQSVGGTNTVNYSGLLLGPQASTQRELQTLTGTELQLRGGGALLGRKGTVVITKRADGGVSLGDDDIPHIRIGGPSLLGRVLAMRIILEIIKNPGITDNSLKQRQLIHHASLSGMDIPVPQLGETVQSILQNAPWIALYSSYKTESLNGQRVLEQLCSSSLGQKALRYRGLCEVEAQRLCGLNDEGVAAEESCLLTESSDELLPPGA</sequence>
<dbReference type="EMBL" id="AHGT01000007">
    <property type="protein sequence ID" value="ESU38981.1"/>
    <property type="molecule type" value="Genomic_DNA"/>
</dbReference>
<evidence type="ECO:0000313" key="1">
    <source>
        <dbReference type="EMBL" id="ESU38981.1"/>
    </source>
</evidence>